<dbReference type="Gene3D" id="3.30.750.24">
    <property type="entry name" value="STAS domain"/>
    <property type="match status" value="1"/>
</dbReference>
<evidence type="ECO:0000313" key="7">
    <source>
        <dbReference type="EMBL" id="MFD2256332.1"/>
    </source>
</evidence>
<feature type="transmembrane region" description="Helical" evidence="5">
    <location>
        <begin position="387"/>
        <end position="409"/>
    </location>
</feature>
<name>A0ABW5D648_9BACT</name>
<evidence type="ECO:0000256" key="5">
    <source>
        <dbReference type="SAM" id="Phobius"/>
    </source>
</evidence>
<dbReference type="RefSeq" id="WP_386819477.1">
    <property type="nucleotide sequence ID" value="NZ_JBHUIT010000006.1"/>
</dbReference>
<dbReference type="Pfam" id="PF01740">
    <property type="entry name" value="STAS"/>
    <property type="match status" value="1"/>
</dbReference>
<dbReference type="SUPFAM" id="SSF52091">
    <property type="entry name" value="SpoIIaa-like"/>
    <property type="match status" value="1"/>
</dbReference>
<comment type="caution">
    <text evidence="7">The sequence shown here is derived from an EMBL/GenBank/DDBJ whole genome shotgun (WGS) entry which is preliminary data.</text>
</comment>
<dbReference type="Pfam" id="PF00916">
    <property type="entry name" value="Sulfate_transp"/>
    <property type="match status" value="1"/>
</dbReference>
<dbReference type="PROSITE" id="PS50801">
    <property type="entry name" value="STAS"/>
    <property type="match status" value="1"/>
</dbReference>
<evidence type="ECO:0000259" key="6">
    <source>
        <dbReference type="PROSITE" id="PS50801"/>
    </source>
</evidence>
<dbReference type="InterPro" id="IPR036513">
    <property type="entry name" value="STAS_dom_sf"/>
</dbReference>
<dbReference type="InterPro" id="IPR002645">
    <property type="entry name" value="STAS_dom"/>
</dbReference>
<feature type="transmembrane region" description="Helical" evidence="5">
    <location>
        <begin position="151"/>
        <end position="169"/>
    </location>
</feature>
<dbReference type="CDD" id="cd07042">
    <property type="entry name" value="STAS_SulP_like_sulfate_transporter"/>
    <property type="match status" value="1"/>
</dbReference>
<protein>
    <submittedName>
        <fullName evidence="7">SulP family inorganic anion transporter</fullName>
    </submittedName>
</protein>
<dbReference type="Proteomes" id="UP001597375">
    <property type="component" value="Unassembled WGS sequence"/>
</dbReference>
<evidence type="ECO:0000313" key="8">
    <source>
        <dbReference type="Proteomes" id="UP001597375"/>
    </source>
</evidence>
<accession>A0ABW5D648</accession>
<dbReference type="InterPro" id="IPR001902">
    <property type="entry name" value="SLC26A/SulP_fam"/>
</dbReference>
<feature type="transmembrane region" description="Helical" evidence="5">
    <location>
        <begin position="197"/>
        <end position="219"/>
    </location>
</feature>
<feature type="transmembrane region" description="Helical" evidence="5">
    <location>
        <begin position="421"/>
        <end position="451"/>
    </location>
</feature>
<feature type="transmembrane region" description="Helical" evidence="5">
    <location>
        <begin position="58"/>
        <end position="81"/>
    </location>
</feature>
<keyword evidence="4 5" id="KW-0472">Membrane</keyword>
<evidence type="ECO:0000256" key="3">
    <source>
        <dbReference type="ARBA" id="ARBA00022989"/>
    </source>
</evidence>
<sequence>MSFGHFIAKAFRQTRTFFATEKIDFIPRVGPVSAYSREKFHGDLRAAMNVTLLALPQAIAYAAIAGLDIIYGVVCASIAAITAPLFASSRYNVLGPTNATAFMLFSFFSVNPELQARIPELLPLLVVLIALISMTGAMLKVADLLQYVSRSVLVGYMAGAAVLIIGNQMKPLLGLSKFVDPEKTATFFGLVGELVKALVYIDWVPVGIGVATLAIYLSFRRWKKNWPAFSISLLLGSAIFGPLINFDIGPFGGQSTFSTFGFAQLTPTLPDFFQREVFNDISALMGLAMAISFLASLENTLMAKSISSQTGDRADVNQDMLSIGFANLASAIAGGMPASGSLTRSMLNFRSGAMTKAAPVFTGAFTLTLVILIAWSRETGLNILDYIPKASLAILVIAISFSLFNVHQIRICLRSTSDDAVVIIFTFLATLLAPLHVAIFIGVAISITLFLRKASKPYLTEYEFNETGELREMGEKKVRPIPAISIVHVEGDLFFGAAELFRTQIQRTVADPAIKVIILRLKNARHLDATSVMALEDLVHFMRRQNLHLLISGATKDVYKVLKRSGILETLQIGADRKQGESNIFLTMPSNPNISTRDALRRAQHLLGTKEADIRIFYDPNKHAN</sequence>
<proteinExistence type="predicted"/>
<comment type="subcellular location">
    <subcellularLocation>
        <location evidence="1">Membrane</location>
        <topology evidence="1">Multi-pass membrane protein</topology>
    </subcellularLocation>
</comment>
<feature type="domain" description="STAS" evidence="6">
    <location>
        <begin position="474"/>
        <end position="603"/>
    </location>
</feature>
<organism evidence="7 8">
    <name type="scientific">Luteolibacter algae</name>
    <dbReference type="NCBI Taxonomy" id="454151"/>
    <lineage>
        <taxon>Bacteria</taxon>
        <taxon>Pseudomonadati</taxon>
        <taxon>Verrucomicrobiota</taxon>
        <taxon>Verrucomicrobiia</taxon>
        <taxon>Verrucomicrobiales</taxon>
        <taxon>Verrucomicrobiaceae</taxon>
        <taxon>Luteolibacter</taxon>
    </lineage>
</organism>
<feature type="transmembrane region" description="Helical" evidence="5">
    <location>
        <begin position="93"/>
        <end position="110"/>
    </location>
</feature>
<feature type="transmembrane region" description="Helical" evidence="5">
    <location>
        <begin position="358"/>
        <end position="375"/>
    </location>
</feature>
<evidence type="ECO:0000256" key="4">
    <source>
        <dbReference type="ARBA" id="ARBA00023136"/>
    </source>
</evidence>
<evidence type="ECO:0000256" key="2">
    <source>
        <dbReference type="ARBA" id="ARBA00022692"/>
    </source>
</evidence>
<gene>
    <name evidence="7" type="ORF">ACFSSA_06575</name>
</gene>
<feature type="transmembrane region" description="Helical" evidence="5">
    <location>
        <begin position="122"/>
        <end position="139"/>
    </location>
</feature>
<evidence type="ECO:0000256" key="1">
    <source>
        <dbReference type="ARBA" id="ARBA00004141"/>
    </source>
</evidence>
<feature type="transmembrane region" description="Helical" evidence="5">
    <location>
        <begin position="226"/>
        <end position="244"/>
    </location>
</feature>
<keyword evidence="2 5" id="KW-0812">Transmembrane</keyword>
<dbReference type="InterPro" id="IPR011547">
    <property type="entry name" value="SLC26A/SulP_dom"/>
</dbReference>
<dbReference type="EMBL" id="JBHUIT010000006">
    <property type="protein sequence ID" value="MFD2256332.1"/>
    <property type="molecule type" value="Genomic_DNA"/>
</dbReference>
<keyword evidence="8" id="KW-1185">Reference proteome</keyword>
<keyword evidence="3 5" id="KW-1133">Transmembrane helix</keyword>
<reference evidence="8" key="1">
    <citation type="journal article" date="2019" name="Int. J. Syst. Evol. Microbiol.">
        <title>The Global Catalogue of Microorganisms (GCM) 10K type strain sequencing project: providing services to taxonomists for standard genome sequencing and annotation.</title>
        <authorList>
            <consortium name="The Broad Institute Genomics Platform"/>
            <consortium name="The Broad Institute Genome Sequencing Center for Infectious Disease"/>
            <person name="Wu L."/>
            <person name="Ma J."/>
        </authorList>
    </citation>
    <scope>NUCLEOTIDE SEQUENCE [LARGE SCALE GENOMIC DNA]</scope>
    <source>
        <strain evidence="8">CGMCC 4.7106</strain>
    </source>
</reference>
<dbReference type="PANTHER" id="PTHR11814">
    <property type="entry name" value="SULFATE TRANSPORTER"/>
    <property type="match status" value="1"/>
</dbReference>
<feature type="transmembrane region" description="Helical" evidence="5">
    <location>
        <begin position="281"/>
        <end position="299"/>
    </location>
</feature>